<proteinExistence type="predicted"/>
<dbReference type="Proteomes" id="UP000234331">
    <property type="component" value="Unassembled WGS sequence"/>
</dbReference>
<organism evidence="1 2">
    <name type="scientific">Frankia canadensis</name>
    <dbReference type="NCBI Taxonomy" id="1836972"/>
    <lineage>
        <taxon>Bacteria</taxon>
        <taxon>Bacillati</taxon>
        <taxon>Actinomycetota</taxon>
        <taxon>Actinomycetes</taxon>
        <taxon>Frankiales</taxon>
        <taxon>Frankiaceae</taxon>
        <taxon>Frankia</taxon>
    </lineage>
</organism>
<name>A0A2I2KUU4_9ACTN</name>
<dbReference type="EMBL" id="FZMO01000258">
    <property type="protein sequence ID" value="SNQ49443.1"/>
    <property type="molecule type" value="Genomic_DNA"/>
</dbReference>
<evidence type="ECO:0000313" key="1">
    <source>
        <dbReference type="EMBL" id="SNQ49443.1"/>
    </source>
</evidence>
<dbReference type="RefSeq" id="WP_207770393.1">
    <property type="nucleotide sequence ID" value="NZ_FZMO01000258.1"/>
</dbReference>
<dbReference type="AlphaFoldDB" id="A0A2I2KUU4"/>
<evidence type="ECO:0000313" key="2">
    <source>
        <dbReference type="Proteomes" id="UP000234331"/>
    </source>
</evidence>
<accession>A0A2I2KUU4</accession>
<protein>
    <submittedName>
        <fullName evidence="1">Uncharacterized protein</fullName>
    </submittedName>
</protein>
<sequence length="51" mass="5039">MIGRTLGNGAPLTGLAELDLLNEWVTPIGSAVFAIPPGCAAGGFVGETLLG</sequence>
<reference evidence="1 2" key="1">
    <citation type="submission" date="2017-06" db="EMBL/GenBank/DDBJ databases">
        <authorList>
            <person name="Kim H.J."/>
            <person name="Triplett B.A."/>
        </authorList>
    </citation>
    <scope>NUCLEOTIDE SEQUENCE [LARGE SCALE GENOMIC DNA]</scope>
    <source>
        <strain evidence="1">FRACA_ARgP5</strain>
    </source>
</reference>
<keyword evidence="2" id="KW-1185">Reference proteome</keyword>
<gene>
    <name evidence="1" type="ORF">FRACA_3300004</name>
</gene>